<dbReference type="InterPro" id="IPR035068">
    <property type="entry name" value="TldD/PmbA_N"/>
</dbReference>
<dbReference type="InterPro" id="IPR025502">
    <property type="entry name" value="TldD"/>
</dbReference>
<keyword evidence="9" id="KW-1185">Reference proteome</keyword>
<dbReference type="InterPro" id="IPR051463">
    <property type="entry name" value="Peptidase_U62_metallo"/>
</dbReference>
<organism evidence="8 9">
    <name type="scientific">Pigmentiphaga aceris</name>
    <dbReference type="NCBI Taxonomy" id="1940612"/>
    <lineage>
        <taxon>Bacteria</taxon>
        <taxon>Pseudomonadati</taxon>
        <taxon>Pseudomonadota</taxon>
        <taxon>Betaproteobacteria</taxon>
        <taxon>Burkholderiales</taxon>
        <taxon>Alcaligenaceae</taxon>
        <taxon>Pigmentiphaga</taxon>
    </lineage>
</organism>
<dbReference type="Pfam" id="PF01523">
    <property type="entry name" value="PmbA_TldD_1st"/>
    <property type="match status" value="1"/>
</dbReference>
<dbReference type="PANTHER" id="PTHR30624">
    <property type="entry name" value="UNCHARACTERIZED PROTEIN TLDD AND PMBA"/>
    <property type="match status" value="1"/>
</dbReference>
<keyword evidence="2 8" id="KW-0645">Protease</keyword>
<name>A0A5C0B225_9BURK</name>
<evidence type="ECO:0000313" key="9">
    <source>
        <dbReference type="Proteomes" id="UP000325161"/>
    </source>
</evidence>
<evidence type="ECO:0000259" key="5">
    <source>
        <dbReference type="Pfam" id="PF01523"/>
    </source>
</evidence>
<keyword evidence="4 8" id="KW-0482">Metalloprotease</keyword>
<sequence length="486" mass="52016">MLVVEPNIQALATAKSLLLDPWGLTETDLNRALGEIFTHKVDYADLYFQYTRSEGWSLEEGIVKTGSFSIEQGVGVRALSGEKTAFAYSDMLSRDALLSSARAVRSIAKRGAGKIKVASNFAQSGARSLYRDLDPVASLEAPQKVALLERIERMARAKDPRVAQVMAGIGAEYDVIMVVGSDGRMAADVRPLVRLSLTVIAEHNGRREMGHAGGGGRTGFEYFTDEILKAYVENAVHEALVNLEARPAPAGEMTVVLGSGWPGILLHEAVGHGLEGDFNRKGSSVFSDRVGEQVASKGVTIVDDGTIPNRRGSLNVDDEGNATQCTTLIEDGVLKGYMQDSLNARLMKTSVTGNGRRESYAHLPMPRMTNTYMRAGDKDPEEIIKSVKRGLYAVNFGGGQVDITNGKYVFSASEAYMIEDGKITYPVKGATLIGSGPESMSRITMIGNDLRLDSGVGTCGKDGQSVPVGVGQPTLRMEGLTVGGTA</sequence>
<comment type="similarity">
    <text evidence="1">Belongs to the peptidase U62 family.</text>
</comment>
<accession>A0A5C0B225</accession>
<dbReference type="Pfam" id="PF19290">
    <property type="entry name" value="PmbA_TldD_2nd"/>
    <property type="match status" value="1"/>
</dbReference>
<feature type="domain" description="Metalloprotease TldD/E N-terminal" evidence="5">
    <location>
        <begin position="44"/>
        <end position="108"/>
    </location>
</feature>
<evidence type="ECO:0000256" key="4">
    <source>
        <dbReference type="ARBA" id="ARBA00023049"/>
    </source>
</evidence>
<dbReference type="Gene3D" id="3.30.2290.10">
    <property type="entry name" value="PmbA/TldD superfamily"/>
    <property type="match status" value="1"/>
</dbReference>
<dbReference type="GO" id="GO:0006508">
    <property type="term" value="P:proteolysis"/>
    <property type="evidence" value="ECO:0007669"/>
    <property type="project" value="UniProtKB-KW"/>
</dbReference>
<dbReference type="AlphaFoldDB" id="A0A5C0B225"/>
<evidence type="ECO:0000259" key="7">
    <source>
        <dbReference type="Pfam" id="PF19290"/>
    </source>
</evidence>
<evidence type="ECO:0000313" key="8">
    <source>
        <dbReference type="EMBL" id="QEI07954.1"/>
    </source>
</evidence>
<dbReference type="Pfam" id="PF19289">
    <property type="entry name" value="PmbA_TldD_3rd"/>
    <property type="match status" value="1"/>
</dbReference>
<gene>
    <name evidence="8" type="primary">tldD</name>
    <name evidence="8" type="ORF">FXN63_20505</name>
</gene>
<dbReference type="PANTHER" id="PTHR30624:SF4">
    <property type="entry name" value="METALLOPROTEASE TLDD"/>
    <property type="match status" value="1"/>
</dbReference>
<protein>
    <submittedName>
        <fullName evidence="8">Metalloprotease TldD</fullName>
    </submittedName>
</protein>
<proteinExistence type="inferred from homology"/>
<reference evidence="8 9" key="1">
    <citation type="submission" date="2019-08" db="EMBL/GenBank/DDBJ databases">
        <title>Amphibian skin-associated Pigmentiphaga: genome sequence and occurrence across geography and hosts.</title>
        <authorList>
            <person name="Bletz M.C."/>
            <person name="Bunk B."/>
            <person name="Sproeer C."/>
            <person name="Biwer P."/>
            <person name="Reiter S."/>
            <person name="Rabemananjara F.C.E."/>
            <person name="Schulz S."/>
            <person name="Overmann J."/>
            <person name="Vences M."/>
        </authorList>
    </citation>
    <scope>NUCLEOTIDE SEQUENCE [LARGE SCALE GENOMIC DNA]</scope>
    <source>
        <strain evidence="8 9">Mada1488</strain>
    </source>
</reference>
<evidence type="ECO:0000256" key="3">
    <source>
        <dbReference type="ARBA" id="ARBA00022801"/>
    </source>
</evidence>
<dbReference type="RefSeq" id="WP_148817006.1">
    <property type="nucleotide sequence ID" value="NZ_CP043046.1"/>
</dbReference>
<feature type="domain" description="Metalloprotease TldD/E central" evidence="7">
    <location>
        <begin position="135"/>
        <end position="243"/>
    </location>
</feature>
<dbReference type="NCBIfam" id="NF008006">
    <property type="entry name" value="PRK10735.1"/>
    <property type="match status" value="1"/>
</dbReference>
<dbReference type="KEGG" id="pacr:FXN63_20505"/>
<dbReference type="InterPro" id="IPR036059">
    <property type="entry name" value="TldD/PmbA_sf"/>
</dbReference>
<dbReference type="GO" id="GO:0005829">
    <property type="term" value="C:cytosol"/>
    <property type="evidence" value="ECO:0007669"/>
    <property type="project" value="TreeGrafter"/>
</dbReference>
<dbReference type="PIRSF" id="PIRSF004919">
    <property type="entry name" value="TldD"/>
    <property type="match status" value="1"/>
</dbReference>
<evidence type="ECO:0000256" key="1">
    <source>
        <dbReference type="ARBA" id="ARBA00005836"/>
    </source>
</evidence>
<feature type="domain" description="Metalloprotease TldD/E C-terminal" evidence="6">
    <location>
        <begin position="251"/>
        <end position="484"/>
    </location>
</feature>
<dbReference type="InterPro" id="IPR002510">
    <property type="entry name" value="Metalloprtase-TldD/E_N"/>
</dbReference>
<dbReference type="InterPro" id="IPR045570">
    <property type="entry name" value="Metalloprtase-TldD/E_cen_dom"/>
</dbReference>
<keyword evidence="3" id="KW-0378">Hydrolase</keyword>
<dbReference type="OrthoDB" id="9803213at2"/>
<dbReference type="EMBL" id="CP043046">
    <property type="protein sequence ID" value="QEI07954.1"/>
    <property type="molecule type" value="Genomic_DNA"/>
</dbReference>
<evidence type="ECO:0000259" key="6">
    <source>
        <dbReference type="Pfam" id="PF19289"/>
    </source>
</evidence>
<evidence type="ECO:0000256" key="2">
    <source>
        <dbReference type="ARBA" id="ARBA00022670"/>
    </source>
</evidence>
<dbReference type="GO" id="GO:0008237">
    <property type="term" value="F:metallopeptidase activity"/>
    <property type="evidence" value="ECO:0007669"/>
    <property type="project" value="UniProtKB-KW"/>
</dbReference>
<dbReference type="Proteomes" id="UP000325161">
    <property type="component" value="Chromosome"/>
</dbReference>
<dbReference type="InterPro" id="IPR045569">
    <property type="entry name" value="Metalloprtase-TldD/E_C"/>
</dbReference>
<dbReference type="SUPFAM" id="SSF111283">
    <property type="entry name" value="Putative modulator of DNA gyrase, PmbA/TldD"/>
    <property type="match status" value="1"/>
</dbReference>